<dbReference type="InterPro" id="IPR004358">
    <property type="entry name" value="Sig_transdc_His_kin-like_C"/>
</dbReference>
<evidence type="ECO:0000256" key="13">
    <source>
        <dbReference type="SAM" id="Phobius"/>
    </source>
</evidence>
<evidence type="ECO:0000256" key="9">
    <source>
        <dbReference type="ARBA" id="ARBA00064003"/>
    </source>
</evidence>
<feature type="domain" description="Response regulatory" evidence="15">
    <location>
        <begin position="588"/>
        <end position="706"/>
    </location>
</feature>
<dbReference type="Gene3D" id="1.20.120.160">
    <property type="entry name" value="HPT domain"/>
    <property type="match status" value="1"/>
</dbReference>
<dbReference type="EC" id="2.7.13.3" evidence="2"/>
<comment type="subunit">
    <text evidence="9">At low DSF concentrations, interacts with RpfF.</text>
</comment>
<name>A0A1Z4VT25_9GAMM</name>
<evidence type="ECO:0000259" key="15">
    <source>
        <dbReference type="PROSITE" id="PS50110"/>
    </source>
</evidence>
<dbReference type="CDD" id="cd17546">
    <property type="entry name" value="REC_hyHK_CKI1_RcsC-like"/>
    <property type="match status" value="1"/>
</dbReference>
<dbReference type="InterPro" id="IPR003661">
    <property type="entry name" value="HisK_dim/P_dom"/>
</dbReference>
<feature type="modified residue" description="4-aspartylphosphate" evidence="12">
    <location>
        <position position="639"/>
    </location>
</feature>
<dbReference type="InterPro" id="IPR011006">
    <property type="entry name" value="CheY-like_superfamily"/>
</dbReference>
<dbReference type="Pfam" id="PF00512">
    <property type="entry name" value="HisKA"/>
    <property type="match status" value="1"/>
</dbReference>
<dbReference type="Pfam" id="PF02518">
    <property type="entry name" value="HATPase_c"/>
    <property type="match status" value="1"/>
</dbReference>
<evidence type="ECO:0000259" key="14">
    <source>
        <dbReference type="PROSITE" id="PS50109"/>
    </source>
</evidence>
<dbReference type="PROSITE" id="PS50110">
    <property type="entry name" value="RESPONSE_REGULATORY"/>
    <property type="match status" value="1"/>
</dbReference>
<dbReference type="GO" id="GO:0005524">
    <property type="term" value="F:ATP binding"/>
    <property type="evidence" value="ECO:0007669"/>
    <property type="project" value="UniProtKB-KW"/>
</dbReference>
<dbReference type="Proteomes" id="UP000218765">
    <property type="component" value="Chromosome"/>
</dbReference>
<dbReference type="CDD" id="cd00082">
    <property type="entry name" value="HisKA"/>
    <property type="match status" value="1"/>
</dbReference>
<feature type="domain" description="HPt" evidence="16">
    <location>
        <begin position="748"/>
        <end position="842"/>
    </location>
</feature>
<dbReference type="SMART" id="SM00448">
    <property type="entry name" value="REC"/>
    <property type="match status" value="1"/>
</dbReference>
<feature type="modified residue" description="Phosphohistidine" evidence="11">
    <location>
        <position position="787"/>
    </location>
</feature>
<evidence type="ECO:0000256" key="12">
    <source>
        <dbReference type="PROSITE-ProRule" id="PRU00169"/>
    </source>
</evidence>
<feature type="domain" description="Histidine kinase" evidence="14">
    <location>
        <begin position="205"/>
        <end position="426"/>
    </location>
</feature>
<evidence type="ECO:0000256" key="1">
    <source>
        <dbReference type="ARBA" id="ARBA00000085"/>
    </source>
</evidence>
<dbReference type="PANTHER" id="PTHR45339:SF5">
    <property type="entry name" value="HISTIDINE KINASE"/>
    <property type="match status" value="1"/>
</dbReference>
<dbReference type="PANTHER" id="PTHR45339">
    <property type="entry name" value="HYBRID SIGNAL TRANSDUCTION HISTIDINE KINASE J"/>
    <property type="match status" value="1"/>
</dbReference>
<gene>
    <name evidence="17" type="ORF">FOKN1_2412</name>
</gene>
<dbReference type="FunFam" id="3.30.565.10:FF:000010">
    <property type="entry name" value="Sensor histidine kinase RcsC"/>
    <property type="match status" value="1"/>
</dbReference>
<feature type="transmembrane region" description="Helical" evidence="13">
    <location>
        <begin position="64"/>
        <end position="82"/>
    </location>
</feature>
<comment type="catalytic activity">
    <reaction evidence="1">
        <text>ATP + protein L-histidine = ADP + protein N-phospho-L-histidine.</text>
        <dbReference type="EC" id="2.7.13.3"/>
    </reaction>
</comment>
<dbReference type="Pfam" id="PF01627">
    <property type="entry name" value="Hpt"/>
    <property type="match status" value="1"/>
</dbReference>
<evidence type="ECO:0000256" key="10">
    <source>
        <dbReference type="ARBA" id="ARBA00068150"/>
    </source>
</evidence>
<dbReference type="InterPro" id="IPR003594">
    <property type="entry name" value="HATPase_dom"/>
</dbReference>
<dbReference type="SUPFAM" id="SSF47226">
    <property type="entry name" value="Histidine-containing phosphotransfer domain, HPT domain"/>
    <property type="match status" value="1"/>
</dbReference>
<dbReference type="InterPro" id="IPR036641">
    <property type="entry name" value="HPT_dom_sf"/>
</dbReference>
<evidence type="ECO:0000256" key="4">
    <source>
        <dbReference type="ARBA" id="ARBA00022679"/>
    </source>
</evidence>
<dbReference type="SUPFAM" id="SSF55874">
    <property type="entry name" value="ATPase domain of HSP90 chaperone/DNA topoisomerase II/histidine kinase"/>
    <property type="match status" value="1"/>
</dbReference>
<keyword evidence="4" id="KW-0808">Transferase</keyword>
<evidence type="ECO:0000256" key="5">
    <source>
        <dbReference type="ARBA" id="ARBA00022741"/>
    </source>
</evidence>
<dbReference type="EMBL" id="AP018052">
    <property type="protein sequence ID" value="BAZ94786.1"/>
    <property type="molecule type" value="Genomic_DNA"/>
</dbReference>
<evidence type="ECO:0000313" key="18">
    <source>
        <dbReference type="Proteomes" id="UP000218765"/>
    </source>
</evidence>
<dbReference type="RefSeq" id="WP_172844299.1">
    <property type="nucleotide sequence ID" value="NZ_AP018052.1"/>
</dbReference>
<keyword evidence="13" id="KW-1133">Transmembrane helix</keyword>
<dbReference type="Gene3D" id="1.10.287.130">
    <property type="match status" value="1"/>
</dbReference>
<reference evidence="17 18" key="1">
    <citation type="submission" date="2017-05" db="EMBL/GenBank/DDBJ databases">
        <title>Thiocyanate degradation by Thiohalobacter thiocyanaticus FOKN1.</title>
        <authorList>
            <person name="Oshiki M."/>
            <person name="Fukushima T."/>
            <person name="Kawano S."/>
            <person name="Nakagawa J."/>
        </authorList>
    </citation>
    <scope>NUCLEOTIDE SEQUENCE [LARGE SCALE GENOMIC DNA]</scope>
    <source>
        <strain evidence="17 18">FOKN1</strain>
    </source>
</reference>
<feature type="transmembrane region" description="Helical" evidence="13">
    <location>
        <begin position="30"/>
        <end position="52"/>
    </location>
</feature>
<protein>
    <recommendedName>
        <fullName evidence="10">Sensory/regulatory protein RpfC</fullName>
        <ecNumber evidence="2">2.7.13.3</ecNumber>
    </recommendedName>
</protein>
<dbReference type="Gene3D" id="3.40.50.2300">
    <property type="match status" value="1"/>
</dbReference>
<keyword evidence="6 17" id="KW-0418">Kinase</keyword>
<evidence type="ECO:0000256" key="11">
    <source>
        <dbReference type="PROSITE-ProRule" id="PRU00110"/>
    </source>
</evidence>
<keyword evidence="3 12" id="KW-0597">Phosphoprotein</keyword>
<dbReference type="SMART" id="SM00388">
    <property type="entry name" value="HisKA"/>
    <property type="match status" value="1"/>
</dbReference>
<feature type="transmembrane region" description="Helical" evidence="13">
    <location>
        <begin position="102"/>
        <end position="123"/>
    </location>
</feature>
<dbReference type="KEGG" id="ttc:FOKN1_2412"/>
<feature type="transmembrane region" description="Helical" evidence="13">
    <location>
        <begin position="163"/>
        <end position="182"/>
    </location>
</feature>
<dbReference type="GO" id="GO:0005886">
    <property type="term" value="C:plasma membrane"/>
    <property type="evidence" value="ECO:0007669"/>
    <property type="project" value="UniProtKB-SubCell"/>
</dbReference>
<dbReference type="SUPFAM" id="SSF47384">
    <property type="entry name" value="Homodimeric domain of signal transducing histidine kinase"/>
    <property type="match status" value="1"/>
</dbReference>
<keyword evidence="8" id="KW-0902">Two-component regulatory system</keyword>
<evidence type="ECO:0000256" key="2">
    <source>
        <dbReference type="ARBA" id="ARBA00012438"/>
    </source>
</evidence>
<evidence type="ECO:0000256" key="8">
    <source>
        <dbReference type="ARBA" id="ARBA00023012"/>
    </source>
</evidence>
<dbReference type="FunFam" id="1.10.287.130:FF:000002">
    <property type="entry name" value="Two-component osmosensing histidine kinase"/>
    <property type="match status" value="1"/>
</dbReference>
<dbReference type="InterPro" id="IPR005467">
    <property type="entry name" value="His_kinase_dom"/>
</dbReference>
<dbReference type="InterPro" id="IPR036097">
    <property type="entry name" value="HisK_dim/P_sf"/>
</dbReference>
<dbReference type="InterPro" id="IPR008207">
    <property type="entry name" value="Sig_transdc_His_kin_Hpt_dom"/>
</dbReference>
<evidence type="ECO:0000313" key="17">
    <source>
        <dbReference type="EMBL" id="BAZ94786.1"/>
    </source>
</evidence>
<keyword evidence="7" id="KW-0067">ATP-binding</keyword>
<evidence type="ECO:0000256" key="6">
    <source>
        <dbReference type="ARBA" id="ARBA00022777"/>
    </source>
</evidence>
<dbReference type="Pfam" id="PF00072">
    <property type="entry name" value="Response_reg"/>
    <property type="match status" value="1"/>
</dbReference>
<dbReference type="AlphaFoldDB" id="A0A1Z4VT25"/>
<keyword evidence="5" id="KW-0547">Nucleotide-binding</keyword>
<evidence type="ECO:0000259" key="16">
    <source>
        <dbReference type="PROSITE" id="PS50894"/>
    </source>
</evidence>
<keyword evidence="13" id="KW-0812">Transmembrane</keyword>
<feature type="transmembrane region" description="Helical" evidence="13">
    <location>
        <begin position="135"/>
        <end position="157"/>
    </location>
</feature>
<dbReference type="InterPro" id="IPR036890">
    <property type="entry name" value="HATPase_C_sf"/>
</dbReference>
<dbReference type="SUPFAM" id="SSF52172">
    <property type="entry name" value="CheY-like"/>
    <property type="match status" value="2"/>
</dbReference>
<dbReference type="PROSITE" id="PS50894">
    <property type="entry name" value="HPT"/>
    <property type="match status" value="1"/>
</dbReference>
<proteinExistence type="predicted"/>
<dbReference type="InterPro" id="IPR001789">
    <property type="entry name" value="Sig_transdc_resp-reg_receiver"/>
</dbReference>
<accession>A0A1Z4VT25</accession>
<evidence type="ECO:0000256" key="3">
    <source>
        <dbReference type="ARBA" id="ARBA00022553"/>
    </source>
</evidence>
<organism evidence="17 18">
    <name type="scientific">Thiohalobacter thiocyanaticus</name>
    <dbReference type="NCBI Taxonomy" id="585455"/>
    <lineage>
        <taxon>Bacteria</taxon>
        <taxon>Pseudomonadati</taxon>
        <taxon>Pseudomonadota</taxon>
        <taxon>Gammaproteobacteria</taxon>
        <taxon>Thiohalobacterales</taxon>
        <taxon>Thiohalobacteraceae</taxon>
        <taxon>Thiohalobacter</taxon>
    </lineage>
</organism>
<keyword evidence="18" id="KW-1185">Reference proteome</keyword>
<sequence length="850" mass="94460">MQYNQYTIKTAWNRARKTLAAREDSEHEQALIRLAIGGIIFLYFISPMPLLWDEHESNLLFPRLISGSFLLVSLGIIAAILIRPAKSTARRLLGMVVDLATLSLVMALTGGYGTPLFAIYLWVIVGNGFRYGERYVDISMALSLVGFSAVLLLSEYWQQHLDIGVSLLLLLIMLPLYIKVLLRKLYEAIQKANQANEAKSRFLANMSHELRTPLNGVIGMSELLQDTHLDDEQRDLVKTVHLSARTLLGLINNVLDLTRIEAGKTSIEKNRFDLHSLVNSTVRLLEVQGKRKELLVSAHIDPQIPFMLEGDELHLRQVLVNLLGNAIKFTDHGSVTLRVLPAGGTSFKPRIRFEIEDTGIGIAEDKLDHIFENFSQADHSVTRQYGGSGLGTTIAKQLVELMEGTIGVRSTPGEGSTFWFEVPMTLLRDEVESDNGRLESMRILLLASEKLAAAIRPALRGWGVEFDWATTPAHALSLMLEASESECAYDVALLDQTALNMEPDLFARVIRSDDSIMEIALILLVDRELDRVGMHRLECDYSSVLSQPPEKTFLFNAIHAARSEVQLDENVVTLSDYHRQNSSVSELNILVAEDNDINQKVINGILKRAGHHVDIVDDGEKALDALTDGRRHYDLAILDMNMPHSSGIEVLKAFRFYDTSGSVPVIMVTADATLETMNSCLDAGAHAYITKPIDAHNLLETIAGLVRGGEATTGRTADTERQGRTSSLTKNIVLDQEALNRLANLGSGIDFVAELIDGFCDDSRALLRRAEQAIEEQDYLDFREAVHALKGSAVELGAIEFVQLCEKTETIKPYEMSGAAPANSMRQLRLAHGHLLETMQGYLTQQREMR</sequence>
<keyword evidence="13" id="KW-0472">Membrane</keyword>
<dbReference type="PRINTS" id="PR00344">
    <property type="entry name" value="BCTRLSENSOR"/>
</dbReference>
<dbReference type="GO" id="GO:0000155">
    <property type="term" value="F:phosphorelay sensor kinase activity"/>
    <property type="evidence" value="ECO:0007669"/>
    <property type="project" value="InterPro"/>
</dbReference>
<dbReference type="PROSITE" id="PS50109">
    <property type="entry name" value="HIS_KIN"/>
    <property type="match status" value="1"/>
</dbReference>
<dbReference type="Gene3D" id="3.30.565.10">
    <property type="entry name" value="Histidine kinase-like ATPase, C-terminal domain"/>
    <property type="match status" value="1"/>
</dbReference>
<evidence type="ECO:0000256" key="7">
    <source>
        <dbReference type="ARBA" id="ARBA00022840"/>
    </source>
</evidence>
<dbReference type="CDD" id="cd16922">
    <property type="entry name" value="HATPase_EvgS-ArcB-TorS-like"/>
    <property type="match status" value="1"/>
</dbReference>
<dbReference type="SMART" id="SM00387">
    <property type="entry name" value="HATPase_c"/>
    <property type="match status" value="1"/>
</dbReference>